<evidence type="ECO:0000313" key="3">
    <source>
        <dbReference type="EMBL" id="ABZ98103.1"/>
    </source>
</evidence>
<accession>B0SSL3</accession>
<keyword evidence="3" id="KW-0328">Glycosyltransferase</keyword>
<dbReference type="EC" id="2.4.1.-" evidence="3"/>
<dbReference type="FunFam" id="3.40.50.2000:FF:000119">
    <property type="entry name" value="Glycosyl transferase group 1"/>
    <property type="match status" value="1"/>
</dbReference>
<reference evidence="3 4" key="1">
    <citation type="journal article" date="2008" name="PLoS ONE">
        <title>Genome sequence of the saprophyte Leptospira biflexa provides insights into the evolution of Leptospira and the pathogenesis of leptospirosis.</title>
        <authorList>
            <person name="Picardeau M."/>
            <person name="Bulach D.M."/>
            <person name="Bouchier C."/>
            <person name="Zuerner R.L."/>
            <person name="Zidane N."/>
            <person name="Wilson P.J."/>
            <person name="Creno S."/>
            <person name="Kuczek E.S."/>
            <person name="Bommezzadri S."/>
            <person name="Davis J.C."/>
            <person name="McGrath A."/>
            <person name="Johnson M.J."/>
            <person name="Boursaux-Eude C."/>
            <person name="Seemann T."/>
            <person name="Rouy Z."/>
            <person name="Coppel R.L."/>
            <person name="Rood J.I."/>
            <person name="Lajus A."/>
            <person name="Davies J.K."/>
            <person name="Medigue C."/>
            <person name="Adler B."/>
        </authorList>
    </citation>
    <scope>NUCLEOTIDE SEQUENCE [LARGE SCALE GENOMIC DNA]</scope>
    <source>
        <strain evidence="4">Patoc 1 / ATCC 23582 / Paris</strain>
    </source>
</reference>
<dbReference type="STRING" id="456481.LEPBI_I2001"/>
<dbReference type="SUPFAM" id="SSF53756">
    <property type="entry name" value="UDP-Glycosyltransferase/glycogen phosphorylase"/>
    <property type="match status" value="1"/>
</dbReference>
<organism evidence="3 4">
    <name type="scientific">Leptospira biflexa serovar Patoc (strain Patoc 1 / ATCC 23582 / Paris)</name>
    <dbReference type="NCBI Taxonomy" id="456481"/>
    <lineage>
        <taxon>Bacteria</taxon>
        <taxon>Pseudomonadati</taxon>
        <taxon>Spirochaetota</taxon>
        <taxon>Spirochaetia</taxon>
        <taxon>Leptospirales</taxon>
        <taxon>Leptospiraceae</taxon>
        <taxon>Leptospira</taxon>
    </lineage>
</organism>
<keyword evidence="1 3" id="KW-0808">Transferase</keyword>
<gene>
    <name evidence="3" type="ordered locus">LEPBI_I2001</name>
</gene>
<dbReference type="InterPro" id="IPR001296">
    <property type="entry name" value="Glyco_trans_1"/>
</dbReference>
<protein>
    <submittedName>
        <fullName evidence="3">Putative glycosyltransferase</fullName>
        <ecNumber evidence="3">2.4.1.-</ecNumber>
    </submittedName>
</protein>
<dbReference type="AlphaFoldDB" id="B0SSL3"/>
<dbReference type="EMBL" id="CP000786">
    <property type="protein sequence ID" value="ABZ98103.1"/>
    <property type="molecule type" value="Genomic_DNA"/>
</dbReference>
<evidence type="ECO:0000313" key="4">
    <source>
        <dbReference type="Proteomes" id="UP000001847"/>
    </source>
</evidence>
<dbReference type="GO" id="GO:0016757">
    <property type="term" value="F:glycosyltransferase activity"/>
    <property type="evidence" value="ECO:0007669"/>
    <property type="project" value="UniProtKB-KW"/>
</dbReference>
<dbReference type="CAZy" id="GT4">
    <property type="family name" value="Glycosyltransferase Family 4"/>
</dbReference>
<dbReference type="Gene3D" id="3.40.50.2000">
    <property type="entry name" value="Glycogen Phosphorylase B"/>
    <property type="match status" value="1"/>
</dbReference>
<proteinExistence type="predicted"/>
<dbReference type="HOGENOM" id="CLU_009583_27_5_12"/>
<name>B0SSL3_LEPBP</name>
<dbReference type="CDD" id="cd03809">
    <property type="entry name" value="GT4_MtfB-like"/>
    <property type="match status" value="1"/>
</dbReference>
<dbReference type="PANTHER" id="PTHR46401:SF2">
    <property type="entry name" value="GLYCOSYLTRANSFERASE WBBK-RELATED"/>
    <property type="match status" value="1"/>
</dbReference>
<dbReference type="KEGG" id="lbi:LEPBI_I2001"/>
<dbReference type="Pfam" id="PF00534">
    <property type="entry name" value="Glycos_transf_1"/>
    <property type="match status" value="1"/>
</dbReference>
<evidence type="ECO:0000256" key="1">
    <source>
        <dbReference type="ARBA" id="ARBA00022679"/>
    </source>
</evidence>
<dbReference type="Proteomes" id="UP000001847">
    <property type="component" value="Chromosome I"/>
</dbReference>
<dbReference type="PANTHER" id="PTHR46401">
    <property type="entry name" value="GLYCOSYLTRANSFERASE WBBK-RELATED"/>
    <property type="match status" value="1"/>
</dbReference>
<sequence length="409" mass="47365">MIENVLFQLLKDPSVELHLSSIHGNICDVREYLKNHGIHLEERKLLFPKDPSPRKDFLFKYYQWFLNRLDWRNFPLLSKWLKSIFCLLVDPLLFLLGLNEYLRPIPTNLLSIECIFHSTFLPIPSYILKSNIRKIISIYDVISLQYPEYFQGNQDEVVWKLIRDLKKTDSVITISEYSKKDILLCSDSIKENQIFVTPLAASKIFFKETFDQKIIDVLTKFGLKRGRYILSVATLEPRKNLKNTIQAFFAMKCLPKNPDLKLVLIGGKGWGPEKENLLGDLSKEEQSRIVFVGFVSDELLASIYTGSQFFVYMSFYEGFGLPPLEAMQCGVPVLVSNTSSLPEVVGDTGMYASPHDITEISRGMENYIENKALREEMAHRSLERVGEFTWEKTASLTKQVYQRLYENNH</sequence>
<feature type="domain" description="Glycosyl transferase family 1" evidence="2">
    <location>
        <begin position="225"/>
        <end position="380"/>
    </location>
</feature>
<evidence type="ECO:0000259" key="2">
    <source>
        <dbReference type="Pfam" id="PF00534"/>
    </source>
</evidence>
<keyword evidence="4" id="KW-1185">Reference proteome</keyword>